<evidence type="ECO:0000313" key="1">
    <source>
        <dbReference type="EMBL" id="KAH0773654.1"/>
    </source>
</evidence>
<gene>
    <name evidence="1" type="ORF">KY290_010791</name>
</gene>
<protein>
    <submittedName>
        <fullName evidence="1">Uncharacterized protein</fullName>
    </submittedName>
</protein>
<accession>A0ABQ7W0X2</accession>
<reference evidence="1 2" key="1">
    <citation type="journal article" date="2021" name="bioRxiv">
        <title>Chromosome-scale and haplotype-resolved genome assembly of a tetraploid potato cultivar.</title>
        <authorList>
            <person name="Sun H."/>
            <person name="Jiao W.-B."/>
            <person name="Krause K."/>
            <person name="Campoy J.A."/>
            <person name="Goel M."/>
            <person name="Folz-Donahue K."/>
            <person name="Kukat C."/>
            <person name="Huettel B."/>
            <person name="Schneeberger K."/>
        </authorList>
    </citation>
    <scope>NUCLEOTIDE SEQUENCE [LARGE SCALE GENOMIC DNA]</scope>
    <source>
        <strain evidence="1">SolTubOtavaFocal</strain>
        <tissue evidence="1">Leaves</tissue>
    </source>
</reference>
<comment type="caution">
    <text evidence="1">The sequence shown here is derived from an EMBL/GenBank/DDBJ whole genome shotgun (WGS) entry which is preliminary data.</text>
</comment>
<dbReference type="EMBL" id="JAIVGD010000005">
    <property type="protein sequence ID" value="KAH0773654.1"/>
    <property type="molecule type" value="Genomic_DNA"/>
</dbReference>
<sequence length="84" mass="9383">MFESALSGEVGRKIEVPELPRKIGIGSKRCHVNKVNRSKLKCNHFIGSKTFVAARAEMGDTISKGVEPDRIEFYKNTHYSSENG</sequence>
<dbReference type="Proteomes" id="UP000826656">
    <property type="component" value="Unassembled WGS sequence"/>
</dbReference>
<evidence type="ECO:0000313" key="2">
    <source>
        <dbReference type="Proteomes" id="UP000826656"/>
    </source>
</evidence>
<proteinExistence type="predicted"/>
<name>A0ABQ7W0X2_SOLTU</name>
<organism evidence="1 2">
    <name type="scientific">Solanum tuberosum</name>
    <name type="common">Potato</name>
    <dbReference type="NCBI Taxonomy" id="4113"/>
    <lineage>
        <taxon>Eukaryota</taxon>
        <taxon>Viridiplantae</taxon>
        <taxon>Streptophyta</taxon>
        <taxon>Embryophyta</taxon>
        <taxon>Tracheophyta</taxon>
        <taxon>Spermatophyta</taxon>
        <taxon>Magnoliopsida</taxon>
        <taxon>eudicotyledons</taxon>
        <taxon>Gunneridae</taxon>
        <taxon>Pentapetalae</taxon>
        <taxon>asterids</taxon>
        <taxon>lamiids</taxon>
        <taxon>Solanales</taxon>
        <taxon>Solanaceae</taxon>
        <taxon>Solanoideae</taxon>
        <taxon>Solaneae</taxon>
        <taxon>Solanum</taxon>
    </lineage>
</organism>
<keyword evidence="2" id="KW-1185">Reference proteome</keyword>